<proteinExistence type="predicted"/>
<dbReference type="PANTHER" id="PTHR46060:SF1">
    <property type="entry name" value="MARINER MOS1 TRANSPOSASE-LIKE PROTEIN"/>
    <property type="match status" value="1"/>
</dbReference>
<dbReference type="InterPro" id="IPR052709">
    <property type="entry name" value="Transposase-MT_Hybrid"/>
</dbReference>
<accession>A0A8X6XLF2</accession>
<dbReference type="GO" id="GO:0003676">
    <property type="term" value="F:nucleic acid binding"/>
    <property type="evidence" value="ECO:0007669"/>
    <property type="project" value="InterPro"/>
</dbReference>
<dbReference type="InterPro" id="IPR036397">
    <property type="entry name" value="RNaseH_sf"/>
</dbReference>
<dbReference type="EMBL" id="BMAV01010775">
    <property type="protein sequence ID" value="GFY56138.1"/>
    <property type="molecule type" value="Genomic_DNA"/>
</dbReference>
<sequence length="169" mass="19630">MRTGVIATRQRQSETACRGSMCRHLPLKSLNHGLSRQGMLLIVFFNVKGPLIVEFLQHKRMINSDVRGEILRSLPRSIKNKRPELFTEGMALLYDNARPQVSKELAKFKWEQPDHPPFSLYLSPCDFHVLGSLKEHPKLEHFNVDDELKDAVKNWVLSRPQEFWKQGIL</sequence>
<organism evidence="1 2">
    <name type="scientific">Trichonephila inaurata madagascariensis</name>
    <dbReference type="NCBI Taxonomy" id="2747483"/>
    <lineage>
        <taxon>Eukaryota</taxon>
        <taxon>Metazoa</taxon>
        <taxon>Ecdysozoa</taxon>
        <taxon>Arthropoda</taxon>
        <taxon>Chelicerata</taxon>
        <taxon>Arachnida</taxon>
        <taxon>Araneae</taxon>
        <taxon>Araneomorphae</taxon>
        <taxon>Entelegynae</taxon>
        <taxon>Araneoidea</taxon>
        <taxon>Nephilidae</taxon>
        <taxon>Trichonephila</taxon>
        <taxon>Trichonephila inaurata</taxon>
    </lineage>
</organism>
<dbReference type="AlphaFoldDB" id="A0A8X6XLF2"/>
<dbReference type="Gene3D" id="3.30.420.10">
    <property type="entry name" value="Ribonuclease H-like superfamily/Ribonuclease H"/>
    <property type="match status" value="1"/>
</dbReference>
<dbReference type="PANTHER" id="PTHR46060">
    <property type="entry name" value="MARINER MOS1 TRANSPOSASE-LIKE PROTEIN"/>
    <property type="match status" value="1"/>
</dbReference>
<dbReference type="Proteomes" id="UP000886998">
    <property type="component" value="Unassembled WGS sequence"/>
</dbReference>
<evidence type="ECO:0000313" key="2">
    <source>
        <dbReference type="Proteomes" id="UP000886998"/>
    </source>
</evidence>
<name>A0A8X6XLF2_9ARAC</name>
<gene>
    <name evidence="1" type="primary">SETMAR_116</name>
    <name evidence="1" type="ORF">TNIN_98081</name>
</gene>
<dbReference type="OrthoDB" id="10017160at2759"/>
<keyword evidence="2" id="KW-1185">Reference proteome</keyword>
<evidence type="ECO:0000313" key="1">
    <source>
        <dbReference type="EMBL" id="GFY56138.1"/>
    </source>
</evidence>
<protein>
    <submittedName>
        <fullName evidence="1">Histone-lysine N-methyltransferase SETMAR</fullName>
    </submittedName>
</protein>
<comment type="caution">
    <text evidence="1">The sequence shown here is derived from an EMBL/GenBank/DDBJ whole genome shotgun (WGS) entry which is preliminary data.</text>
</comment>
<reference evidence="1" key="1">
    <citation type="submission" date="2020-08" db="EMBL/GenBank/DDBJ databases">
        <title>Multicomponent nature underlies the extraordinary mechanical properties of spider dragline silk.</title>
        <authorList>
            <person name="Kono N."/>
            <person name="Nakamura H."/>
            <person name="Mori M."/>
            <person name="Yoshida Y."/>
            <person name="Ohtoshi R."/>
            <person name="Malay A.D."/>
            <person name="Moran D.A.P."/>
            <person name="Tomita M."/>
            <person name="Numata K."/>
            <person name="Arakawa K."/>
        </authorList>
    </citation>
    <scope>NUCLEOTIDE SEQUENCE</scope>
</reference>